<evidence type="ECO:0000256" key="1">
    <source>
        <dbReference type="SAM" id="Phobius"/>
    </source>
</evidence>
<dbReference type="InterPro" id="IPR009564">
    <property type="entry name" value="DUF1179"/>
</dbReference>
<keyword evidence="2" id="KW-1185">Reference proteome</keyword>
<keyword evidence="1" id="KW-1133">Transmembrane helix</keyword>
<keyword evidence="1" id="KW-0812">Transmembrane</keyword>
<dbReference type="eggNOG" id="ENOG502TIUQ">
    <property type="taxonomic scope" value="Eukaryota"/>
</dbReference>
<proteinExistence type="predicted"/>
<dbReference type="WBParaSite" id="Csp11.Scaffold630.g21922.t1">
    <property type="protein sequence ID" value="Csp11.Scaffold630.g21922.t1"/>
    <property type="gene ID" value="Csp11.Scaffold630.g21922"/>
</dbReference>
<evidence type="ECO:0000313" key="3">
    <source>
        <dbReference type="WBParaSite" id="Csp11.Scaffold630.g21922.t1"/>
    </source>
</evidence>
<evidence type="ECO:0000313" key="2">
    <source>
        <dbReference type="Proteomes" id="UP000095282"/>
    </source>
</evidence>
<dbReference type="AlphaFoldDB" id="A0A1I7V358"/>
<keyword evidence="1" id="KW-0472">Membrane</keyword>
<dbReference type="Pfam" id="PF06678">
    <property type="entry name" value="DUF1179"/>
    <property type="match status" value="1"/>
</dbReference>
<protein>
    <submittedName>
        <fullName evidence="3">Uncharacterized protein</fullName>
    </submittedName>
</protein>
<organism evidence="2 3">
    <name type="scientific">Caenorhabditis tropicalis</name>
    <dbReference type="NCBI Taxonomy" id="1561998"/>
    <lineage>
        <taxon>Eukaryota</taxon>
        <taxon>Metazoa</taxon>
        <taxon>Ecdysozoa</taxon>
        <taxon>Nematoda</taxon>
        <taxon>Chromadorea</taxon>
        <taxon>Rhabditida</taxon>
        <taxon>Rhabditina</taxon>
        <taxon>Rhabditomorpha</taxon>
        <taxon>Rhabditoidea</taxon>
        <taxon>Rhabditidae</taxon>
        <taxon>Peloderinae</taxon>
        <taxon>Caenorhabditis</taxon>
    </lineage>
</organism>
<sequence length="95" mass="10735">MHFSWFLLEHIIFLFVFSLSLIHCKSKKKFRGDKKATLITRDTPTGPKPELVDVHRPVSQAPPTLMPLETTNENDDTMANVVTLKPDISKAPPAH</sequence>
<reference evidence="3" key="1">
    <citation type="submission" date="2016-11" db="UniProtKB">
        <authorList>
            <consortium name="WormBaseParasite"/>
        </authorList>
    </citation>
    <scope>IDENTIFICATION</scope>
</reference>
<dbReference type="Proteomes" id="UP000095282">
    <property type="component" value="Unplaced"/>
</dbReference>
<name>A0A1I7V358_9PELO</name>
<accession>A0A1I7V358</accession>
<feature type="transmembrane region" description="Helical" evidence="1">
    <location>
        <begin position="6"/>
        <end position="24"/>
    </location>
</feature>